<sequence>MPLLSRRAGKLLGTVGGMKHAGDEVHEEPIAKRRQIPAKQNPQDEEDINAEPESTDEELNTPQPRAPRPHITLAPSAPEPDELRKPQRKVPSKVQNVRPASPQEEELRQPRKSNRTLDNNKKNNSAASSQSSLRSTQDNPFDFGMEYASQGSNKSKKVAKFGGGIKNIHAAPPKAAPPKRKAPAISVPRQNRTIFKQASKAGPTVESGDSDSEVSMLDQDELDDVLKSSSSQPVPVVRQNMLEDKELRQTSRRAKPTVLHGQLGDWMQDRAPESSQPDSSAPKEECGDLESYLEQLPKEEEEGSQCPICRTPVQKDDYWDYWKGKNRTVKNQNQFCRSHRTKSAQEEYRKEYPEIVWDDLPQRIKKRRMDLYKILHNEQSSTYRDRYEPIALTGRAAAVPSRRKDLPEHVQQELESHALDDLSTYPGYYGPHGRRLITETVMKVLKNEIKKCADPVVQGSGPATFVQAVLVPEVAIMLIMEDCLVDRQAAEEIREKTYELGMLLNEEIEDSIEGHEQSDDENEYGGR</sequence>
<dbReference type="VEuPathDB" id="FungiDB:JI435_044180"/>
<dbReference type="EMBL" id="CP069030">
    <property type="protein sequence ID" value="QRC98348.1"/>
    <property type="molecule type" value="Genomic_DNA"/>
</dbReference>
<feature type="region of interest" description="Disordered" evidence="8">
    <location>
        <begin position="508"/>
        <end position="527"/>
    </location>
</feature>
<evidence type="ECO:0000256" key="3">
    <source>
        <dbReference type="ARBA" id="ARBA00004496"/>
    </source>
</evidence>
<evidence type="ECO:0000256" key="8">
    <source>
        <dbReference type="SAM" id="MobiDB-lite"/>
    </source>
</evidence>
<proteinExistence type="inferred from homology"/>
<evidence type="ECO:0000259" key="9">
    <source>
        <dbReference type="SMART" id="SM01312"/>
    </source>
</evidence>
<gene>
    <name evidence="10" type="ORF">JI435_044180</name>
</gene>
<feature type="compositionally biased region" description="Acidic residues" evidence="8">
    <location>
        <begin position="208"/>
        <end position="223"/>
    </location>
</feature>
<name>A0A7U2F460_PHANO</name>
<dbReference type="GO" id="GO:0005634">
    <property type="term" value="C:nucleus"/>
    <property type="evidence" value="ECO:0007669"/>
    <property type="project" value="UniProtKB-SubCell"/>
</dbReference>
<dbReference type="SMART" id="SM01312">
    <property type="entry name" value="RTC4"/>
    <property type="match status" value="1"/>
</dbReference>
<dbReference type="InterPro" id="IPR028094">
    <property type="entry name" value="RTC4_C"/>
</dbReference>
<dbReference type="Pfam" id="PF14474">
    <property type="entry name" value="RTC4"/>
    <property type="match status" value="1"/>
</dbReference>
<evidence type="ECO:0000313" key="10">
    <source>
        <dbReference type="EMBL" id="QRC98348.1"/>
    </source>
</evidence>
<protein>
    <recommendedName>
        <fullName evidence="5">Restriction of telomere capping protein 4</fullName>
    </recommendedName>
</protein>
<dbReference type="GO" id="GO:0005737">
    <property type="term" value="C:cytoplasm"/>
    <property type="evidence" value="ECO:0007669"/>
    <property type="project" value="UniProtKB-SubCell"/>
</dbReference>
<comment type="subcellular location">
    <subcellularLocation>
        <location evidence="3">Cytoplasm</location>
    </subcellularLocation>
    <subcellularLocation>
        <location evidence="2">Nucleus</location>
    </subcellularLocation>
</comment>
<keyword evidence="7" id="KW-0539">Nucleus</keyword>
<dbReference type="PANTHER" id="PTHR41391">
    <property type="entry name" value="RESTRICTION OF TELOMERE CAPPING PROTEIN 4"/>
    <property type="match status" value="1"/>
</dbReference>
<dbReference type="PANTHER" id="PTHR41391:SF1">
    <property type="entry name" value="RESTRICTION OF TELOMERE CAPPING PROTEIN 4"/>
    <property type="match status" value="1"/>
</dbReference>
<dbReference type="OrthoDB" id="128308at2759"/>
<dbReference type="AlphaFoldDB" id="A0A7U2F460"/>
<feature type="region of interest" description="Disordered" evidence="8">
    <location>
        <begin position="1"/>
        <end position="305"/>
    </location>
</feature>
<dbReference type="Proteomes" id="UP000663193">
    <property type="component" value="Chromosome 8"/>
</dbReference>
<dbReference type="InterPro" id="IPR039024">
    <property type="entry name" value="RTC4"/>
</dbReference>
<evidence type="ECO:0000256" key="2">
    <source>
        <dbReference type="ARBA" id="ARBA00004123"/>
    </source>
</evidence>
<keyword evidence="6" id="KW-0963">Cytoplasm</keyword>
<organism evidence="10 11">
    <name type="scientific">Phaeosphaeria nodorum (strain SN15 / ATCC MYA-4574 / FGSC 10173)</name>
    <name type="common">Glume blotch fungus</name>
    <name type="synonym">Parastagonospora nodorum</name>
    <dbReference type="NCBI Taxonomy" id="321614"/>
    <lineage>
        <taxon>Eukaryota</taxon>
        <taxon>Fungi</taxon>
        <taxon>Dikarya</taxon>
        <taxon>Ascomycota</taxon>
        <taxon>Pezizomycotina</taxon>
        <taxon>Dothideomycetes</taxon>
        <taxon>Pleosporomycetidae</taxon>
        <taxon>Pleosporales</taxon>
        <taxon>Pleosporineae</taxon>
        <taxon>Phaeosphaeriaceae</taxon>
        <taxon>Parastagonospora</taxon>
    </lineage>
</organism>
<evidence type="ECO:0000256" key="4">
    <source>
        <dbReference type="ARBA" id="ARBA00009461"/>
    </source>
</evidence>
<keyword evidence="11" id="KW-1185">Reference proteome</keyword>
<evidence type="ECO:0000256" key="6">
    <source>
        <dbReference type="ARBA" id="ARBA00022490"/>
    </source>
</evidence>
<evidence type="ECO:0000256" key="5">
    <source>
        <dbReference type="ARBA" id="ARBA00015162"/>
    </source>
</evidence>
<evidence type="ECO:0000256" key="7">
    <source>
        <dbReference type="ARBA" id="ARBA00023242"/>
    </source>
</evidence>
<accession>A0A7U2F460</accession>
<feature type="compositionally biased region" description="Basic and acidic residues" evidence="8">
    <location>
        <begin position="20"/>
        <end position="31"/>
    </location>
</feature>
<feature type="compositionally biased region" description="Acidic residues" evidence="8">
    <location>
        <begin position="43"/>
        <end position="59"/>
    </location>
</feature>
<feature type="domain" description="Restriction of telomere capping protein 4 C-terminal" evidence="9">
    <location>
        <begin position="374"/>
        <end position="507"/>
    </location>
</feature>
<comment type="function">
    <text evidence="1">May be involved in a process influencing telomere capping.</text>
</comment>
<comment type="similarity">
    <text evidence="4">Belongs to the RTC4 family.</text>
</comment>
<reference evidence="11" key="1">
    <citation type="journal article" date="2021" name="BMC Genomics">
        <title>Chromosome-level genome assembly and manually-curated proteome of model necrotroph Parastagonospora nodorum Sn15 reveals a genome-wide trove of candidate effector homologs, and redundancy of virulence-related functions within an accessory chromosome.</title>
        <authorList>
            <person name="Bertazzoni S."/>
            <person name="Jones D.A.B."/>
            <person name="Phan H.T."/>
            <person name="Tan K.-C."/>
            <person name="Hane J.K."/>
        </authorList>
    </citation>
    <scope>NUCLEOTIDE SEQUENCE [LARGE SCALE GENOMIC DNA]</scope>
    <source>
        <strain evidence="11">SN15 / ATCC MYA-4574 / FGSC 10173)</strain>
    </source>
</reference>
<dbReference type="KEGG" id="pno:SNOG_04418"/>
<feature type="compositionally biased region" description="Low complexity" evidence="8">
    <location>
        <begin position="122"/>
        <end position="139"/>
    </location>
</feature>
<dbReference type="RefSeq" id="XP_001794836.1">
    <property type="nucleotide sequence ID" value="XM_001794784.1"/>
</dbReference>
<feature type="compositionally biased region" description="Acidic residues" evidence="8">
    <location>
        <begin position="518"/>
        <end position="527"/>
    </location>
</feature>
<evidence type="ECO:0000256" key="1">
    <source>
        <dbReference type="ARBA" id="ARBA00002738"/>
    </source>
</evidence>
<evidence type="ECO:0000313" key="11">
    <source>
        <dbReference type="Proteomes" id="UP000663193"/>
    </source>
</evidence>